<sequence length="80" mass="9353">MISISSCFTKAIRNNKEQFAKEIKDSQVIVDMIILKSFIFYSDEIKKDEKLINAYEDILLALTEIRNEKAAVLLDEFRIH</sequence>
<organism evidence="1 2">
    <name type="scientific">Blautia obeum</name>
    <dbReference type="NCBI Taxonomy" id="40520"/>
    <lineage>
        <taxon>Bacteria</taxon>
        <taxon>Bacillati</taxon>
        <taxon>Bacillota</taxon>
        <taxon>Clostridia</taxon>
        <taxon>Lachnospirales</taxon>
        <taxon>Lachnospiraceae</taxon>
        <taxon>Blautia</taxon>
    </lineage>
</organism>
<evidence type="ECO:0000313" key="2">
    <source>
        <dbReference type="Proteomes" id="UP000285897"/>
    </source>
</evidence>
<accession>A0A415L719</accession>
<protein>
    <submittedName>
        <fullName evidence="1">Uncharacterized protein</fullName>
    </submittedName>
</protein>
<proteinExistence type="predicted"/>
<gene>
    <name evidence="1" type="ORF">DW021_14580</name>
</gene>
<dbReference type="AlphaFoldDB" id="A0A415L719"/>
<dbReference type="Proteomes" id="UP000285897">
    <property type="component" value="Unassembled WGS sequence"/>
</dbReference>
<dbReference type="EMBL" id="QROS01000013">
    <property type="protein sequence ID" value="RHL44237.1"/>
    <property type="molecule type" value="Genomic_DNA"/>
</dbReference>
<name>A0A415L719_9FIRM</name>
<comment type="caution">
    <text evidence="1">The sequence shown here is derived from an EMBL/GenBank/DDBJ whole genome shotgun (WGS) entry which is preliminary data.</text>
</comment>
<evidence type="ECO:0000313" key="1">
    <source>
        <dbReference type="EMBL" id="RHL44237.1"/>
    </source>
</evidence>
<reference evidence="1 2" key="1">
    <citation type="submission" date="2018-08" db="EMBL/GenBank/DDBJ databases">
        <title>A genome reference for cultivated species of the human gut microbiota.</title>
        <authorList>
            <person name="Zou Y."/>
            <person name="Xue W."/>
            <person name="Luo G."/>
        </authorList>
    </citation>
    <scope>NUCLEOTIDE SEQUENCE [LARGE SCALE GENOMIC DNA]</scope>
    <source>
        <strain evidence="1 2">AF37-6AC</strain>
    </source>
</reference>